<name>A0AAV5UAY5_9BILA</name>
<dbReference type="AlphaFoldDB" id="A0AAV5UAY5"/>
<feature type="chain" id="PRO_5043596353" evidence="1">
    <location>
        <begin position="24"/>
        <end position="128"/>
    </location>
</feature>
<feature type="non-terminal residue" evidence="2">
    <location>
        <position position="1"/>
    </location>
</feature>
<accession>A0AAV5UAY5</accession>
<reference evidence="2" key="1">
    <citation type="submission" date="2023-10" db="EMBL/GenBank/DDBJ databases">
        <title>Genome assembly of Pristionchus species.</title>
        <authorList>
            <person name="Yoshida K."/>
            <person name="Sommer R.J."/>
        </authorList>
    </citation>
    <scope>NUCLEOTIDE SEQUENCE</scope>
    <source>
        <strain evidence="2">RS0144</strain>
    </source>
</reference>
<organism evidence="2 3">
    <name type="scientific">Pristionchus entomophagus</name>
    <dbReference type="NCBI Taxonomy" id="358040"/>
    <lineage>
        <taxon>Eukaryota</taxon>
        <taxon>Metazoa</taxon>
        <taxon>Ecdysozoa</taxon>
        <taxon>Nematoda</taxon>
        <taxon>Chromadorea</taxon>
        <taxon>Rhabditida</taxon>
        <taxon>Rhabditina</taxon>
        <taxon>Diplogasteromorpha</taxon>
        <taxon>Diplogasteroidea</taxon>
        <taxon>Neodiplogasteridae</taxon>
        <taxon>Pristionchus</taxon>
    </lineage>
</organism>
<evidence type="ECO:0000313" key="2">
    <source>
        <dbReference type="EMBL" id="GMT03828.1"/>
    </source>
</evidence>
<dbReference type="Proteomes" id="UP001432027">
    <property type="component" value="Unassembled WGS sequence"/>
</dbReference>
<sequence>VLLRVKMLFRVFIALMPIAYVLCTSDSSLHSSEGSSEEELINMIAGWDNLTSTADNSTWPLDNSTEIDRATRMPSVNSSTTEGPWWWNITDFKDDNSTWSFDNSTSFSPLLWSLLPSIIPVFTLYAAP</sequence>
<feature type="signal peptide" evidence="1">
    <location>
        <begin position="1"/>
        <end position="23"/>
    </location>
</feature>
<evidence type="ECO:0000256" key="1">
    <source>
        <dbReference type="SAM" id="SignalP"/>
    </source>
</evidence>
<comment type="caution">
    <text evidence="2">The sequence shown here is derived from an EMBL/GenBank/DDBJ whole genome shotgun (WGS) entry which is preliminary data.</text>
</comment>
<proteinExistence type="predicted"/>
<keyword evidence="3" id="KW-1185">Reference proteome</keyword>
<dbReference type="EMBL" id="BTSX01000006">
    <property type="protein sequence ID" value="GMT03828.1"/>
    <property type="molecule type" value="Genomic_DNA"/>
</dbReference>
<keyword evidence="1" id="KW-0732">Signal</keyword>
<evidence type="ECO:0000313" key="3">
    <source>
        <dbReference type="Proteomes" id="UP001432027"/>
    </source>
</evidence>
<gene>
    <name evidence="2" type="ORF">PENTCL1PPCAC_26002</name>
</gene>
<protein>
    <submittedName>
        <fullName evidence="2">Uncharacterized protein</fullName>
    </submittedName>
</protein>